<dbReference type="EMBL" id="CAJVPV010040942">
    <property type="protein sequence ID" value="CAG8761240.1"/>
    <property type="molecule type" value="Genomic_DNA"/>
</dbReference>
<comment type="caution">
    <text evidence="3">The sequence shown here is derived from an EMBL/GenBank/DDBJ whole genome shotgun (WGS) entry which is preliminary data.</text>
</comment>
<dbReference type="Gene3D" id="2.60.40.3960">
    <property type="entry name" value="Velvet domain"/>
    <property type="match status" value="1"/>
</dbReference>
<accession>A0A9N9NQM7</accession>
<evidence type="ECO:0000259" key="2">
    <source>
        <dbReference type="Pfam" id="PF11754"/>
    </source>
</evidence>
<dbReference type="InterPro" id="IPR038491">
    <property type="entry name" value="Velvet_dom_sf"/>
</dbReference>
<sequence length="89" mass="9796">MEHHTSNSLYGDHVRPGSLPGSSSSSSGSQAHRKHKAENDTPDQALQYATKEIILSSLFPPSNDASKWKYVLKVVQQPVRARMCGFGEK</sequence>
<evidence type="ECO:0000313" key="4">
    <source>
        <dbReference type="Proteomes" id="UP000789342"/>
    </source>
</evidence>
<dbReference type="Proteomes" id="UP000789342">
    <property type="component" value="Unassembled WGS sequence"/>
</dbReference>
<protein>
    <submittedName>
        <fullName evidence="3">3512_t:CDS:1</fullName>
    </submittedName>
</protein>
<dbReference type="InterPro" id="IPR037525">
    <property type="entry name" value="Velvet_dom"/>
</dbReference>
<dbReference type="Pfam" id="PF11754">
    <property type="entry name" value="Velvet"/>
    <property type="match status" value="1"/>
</dbReference>
<dbReference type="OrthoDB" id="5599552at2759"/>
<keyword evidence="4" id="KW-1185">Reference proteome</keyword>
<feature type="domain" description="Velvet" evidence="2">
    <location>
        <begin position="70"/>
        <end position="89"/>
    </location>
</feature>
<reference evidence="3" key="1">
    <citation type="submission" date="2021-06" db="EMBL/GenBank/DDBJ databases">
        <authorList>
            <person name="Kallberg Y."/>
            <person name="Tangrot J."/>
            <person name="Rosling A."/>
        </authorList>
    </citation>
    <scope>NUCLEOTIDE SEQUENCE</scope>
    <source>
        <strain evidence="3">CL551</strain>
    </source>
</reference>
<dbReference type="AlphaFoldDB" id="A0A9N9NQM7"/>
<feature type="compositionally biased region" description="Low complexity" evidence="1">
    <location>
        <begin position="16"/>
        <end position="29"/>
    </location>
</feature>
<gene>
    <name evidence="3" type="ORF">AMORRO_LOCUS15941</name>
</gene>
<feature type="non-terminal residue" evidence="3">
    <location>
        <position position="89"/>
    </location>
</feature>
<evidence type="ECO:0000313" key="3">
    <source>
        <dbReference type="EMBL" id="CAG8761240.1"/>
    </source>
</evidence>
<evidence type="ECO:0000256" key="1">
    <source>
        <dbReference type="SAM" id="MobiDB-lite"/>
    </source>
</evidence>
<organism evidence="3 4">
    <name type="scientific">Acaulospora morrowiae</name>
    <dbReference type="NCBI Taxonomy" id="94023"/>
    <lineage>
        <taxon>Eukaryota</taxon>
        <taxon>Fungi</taxon>
        <taxon>Fungi incertae sedis</taxon>
        <taxon>Mucoromycota</taxon>
        <taxon>Glomeromycotina</taxon>
        <taxon>Glomeromycetes</taxon>
        <taxon>Diversisporales</taxon>
        <taxon>Acaulosporaceae</taxon>
        <taxon>Acaulospora</taxon>
    </lineage>
</organism>
<proteinExistence type="predicted"/>
<feature type="region of interest" description="Disordered" evidence="1">
    <location>
        <begin position="1"/>
        <end position="45"/>
    </location>
</feature>
<name>A0A9N9NQM7_9GLOM</name>